<gene>
    <name evidence="2" type="ORF">ACFFRN_20655</name>
</gene>
<dbReference type="Pfam" id="PF25673">
    <property type="entry name" value="Terminase_7"/>
    <property type="match status" value="1"/>
</dbReference>
<proteinExistence type="predicted"/>
<protein>
    <recommendedName>
        <fullName evidence="4">Terminase small subunit</fullName>
    </recommendedName>
</protein>
<organism evidence="2 3">
    <name type="scientific">Nonomuraea roseola</name>
    <dbReference type="NCBI Taxonomy" id="46179"/>
    <lineage>
        <taxon>Bacteria</taxon>
        <taxon>Bacillati</taxon>
        <taxon>Actinomycetota</taxon>
        <taxon>Actinomycetes</taxon>
        <taxon>Streptosporangiales</taxon>
        <taxon>Streptosporangiaceae</taxon>
        <taxon>Nonomuraea</taxon>
    </lineage>
</organism>
<comment type="caution">
    <text evidence="2">The sequence shown here is derived from an EMBL/GenBank/DDBJ whole genome shotgun (WGS) entry which is preliminary data.</text>
</comment>
<evidence type="ECO:0000256" key="1">
    <source>
        <dbReference type="SAM" id="MobiDB-lite"/>
    </source>
</evidence>
<name>A0ABV5Q227_9ACTN</name>
<reference evidence="2 3" key="1">
    <citation type="submission" date="2024-09" db="EMBL/GenBank/DDBJ databases">
        <authorList>
            <person name="Sun Q."/>
            <person name="Mori K."/>
        </authorList>
    </citation>
    <scope>NUCLEOTIDE SEQUENCE [LARGE SCALE GENOMIC DNA]</scope>
    <source>
        <strain evidence="2 3">JCM 3323</strain>
    </source>
</reference>
<keyword evidence="3" id="KW-1185">Reference proteome</keyword>
<evidence type="ECO:0008006" key="4">
    <source>
        <dbReference type="Google" id="ProtNLM"/>
    </source>
</evidence>
<accession>A0ABV5Q227</accession>
<feature type="region of interest" description="Disordered" evidence="1">
    <location>
        <begin position="111"/>
        <end position="137"/>
    </location>
</feature>
<feature type="compositionally biased region" description="Basic and acidic residues" evidence="1">
    <location>
        <begin position="127"/>
        <end position="137"/>
    </location>
</feature>
<evidence type="ECO:0000313" key="3">
    <source>
        <dbReference type="Proteomes" id="UP001589646"/>
    </source>
</evidence>
<feature type="compositionally biased region" description="Basic and acidic residues" evidence="1">
    <location>
        <begin position="111"/>
        <end position="120"/>
    </location>
</feature>
<sequence length="137" mass="15523">MAGQGPAPKDNRVRRNADSVDTITLAESPTDVPRLRGYARYSAATRAWWDTWANSPQAAVFAPTDWMRLSMLAPLVEQYHEEPKTALLAEIRLNEERLGATVADRQRLRMKIEGPKENKPKLAPVRDIADRRKSLED</sequence>
<dbReference type="Proteomes" id="UP001589646">
    <property type="component" value="Unassembled WGS sequence"/>
</dbReference>
<dbReference type="RefSeq" id="WP_346128979.1">
    <property type="nucleotide sequence ID" value="NZ_BAAAXC010000015.1"/>
</dbReference>
<dbReference type="EMBL" id="JBHMCE010000006">
    <property type="protein sequence ID" value="MFB9529028.1"/>
    <property type="molecule type" value="Genomic_DNA"/>
</dbReference>
<evidence type="ECO:0000313" key="2">
    <source>
        <dbReference type="EMBL" id="MFB9529028.1"/>
    </source>
</evidence>
<dbReference type="InterPro" id="IPR057972">
    <property type="entry name" value="Terminase_7"/>
</dbReference>